<dbReference type="AlphaFoldDB" id="A0A6A6XWU9"/>
<proteinExistence type="predicted"/>
<accession>A0A6A6XWU9</accession>
<feature type="compositionally biased region" description="Basic and acidic residues" evidence="1">
    <location>
        <begin position="205"/>
        <end position="219"/>
    </location>
</feature>
<dbReference type="EMBL" id="MU001747">
    <property type="protein sequence ID" value="KAF2800475.1"/>
    <property type="molecule type" value="Genomic_DNA"/>
</dbReference>
<reference evidence="2" key="1">
    <citation type="journal article" date="2020" name="Stud. Mycol.">
        <title>101 Dothideomycetes genomes: a test case for predicting lifestyles and emergence of pathogens.</title>
        <authorList>
            <person name="Haridas S."/>
            <person name="Albert R."/>
            <person name="Binder M."/>
            <person name="Bloem J."/>
            <person name="Labutti K."/>
            <person name="Salamov A."/>
            <person name="Andreopoulos B."/>
            <person name="Baker S."/>
            <person name="Barry K."/>
            <person name="Bills G."/>
            <person name="Bluhm B."/>
            <person name="Cannon C."/>
            <person name="Castanera R."/>
            <person name="Culley D."/>
            <person name="Daum C."/>
            <person name="Ezra D."/>
            <person name="Gonzalez J."/>
            <person name="Henrissat B."/>
            <person name="Kuo A."/>
            <person name="Liang C."/>
            <person name="Lipzen A."/>
            <person name="Lutzoni F."/>
            <person name="Magnuson J."/>
            <person name="Mondo S."/>
            <person name="Nolan M."/>
            <person name="Ohm R."/>
            <person name="Pangilinan J."/>
            <person name="Park H.-J."/>
            <person name="Ramirez L."/>
            <person name="Alfaro M."/>
            <person name="Sun H."/>
            <person name="Tritt A."/>
            <person name="Yoshinaga Y."/>
            <person name="Zwiers L.-H."/>
            <person name="Turgeon B."/>
            <person name="Goodwin S."/>
            <person name="Spatafora J."/>
            <person name="Crous P."/>
            <person name="Grigoriev I."/>
        </authorList>
    </citation>
    <scope>NUCLEOTIDE SEQUENCE</scope>
    <source>
        <strain evidence="2">CBS 109.77</strain>
    </source>
</reference>
<feature type="compositionally biased region" description="Polar residues" evidence="1">
    <location>
        <begin position="32"/>
        <end position="44"/>
    </location>
</feature>
<sequence>MSSRDSNPHLCENCGQGFPSYRLKNLHSHTQCIQRKSSSGANTNKAEHRRSSSSNGYGTHPPYPNTAATETTLPTGSQDIALSPQGYLLSPQSYHSSEKGYFPPPASSATLPPDVAAARLSRINREISERFRIPPDPRNTDAPVLRGIGTYTHVDSQQSRQFSPVPQFLPLGGPLRYERGKRIEPELPEAVNKAYEVLEKILREEERREREGDRSDPRVRYGALPVPESMDELPPPPPPLPNSNPPRIPPPPPPPIDTGIGGINMGREANSATTAKSTSWTTVHADRDPRLMRRHTENVYGRR</sequence>
<feature type="compositionally biased region" description="Basic and acidic residues" evidence="1">
    <location>
        <begin position="284"/>
        <end position="297"/>
    </location>
</feature>
<feature type="region of interest" description="Disordered" evidence="1">
    <location>
        <begin position="205"/>
        <end position="303"/>
    </location>
</feature>
<protein>
    <submittedName>
        <fullName evidence="2">Uncharacterized protein</fullName>
    </submittedName>
</protein>
<feature type="compositionally biased region" description="Polar residues" evidence="1">
    <location>
        <begin position="66"/>
        <end position="80"/>
    </location>
</feature>
<feature type="compositionally biased region" description="Low complexity" evidence="1">
    <location>
        <begin position="269"/>
        <end position="282"/>
    </location>
</feature>
<dbReference type="Proteomes" id="UP000799757">
    <property type="component" value="Unassembled WGS sequence"/>
</dbReference>
<organism evidence="2 3">
    <name type="scientific">Melanomma pulvis-pyrius CBS 109.77</name>
    <dbReference type="NCBI Taxonomy" id="1314802"/>
    <lineage>
        <taxon>Eukaryota</taxon>
        <taxon>Fungi</taxon>
        <taxon>Dikarya</taxon>
        <taxon>Ascomycota</taxon>
        <taxon>Pezizomycotina</taxon>
        <taxon>Dothideomycetes</taxon>
        <taxon>Pleosporomycetidae</taxon>
        <taxon>Pleosporales</taxon>
        <taxon>Melanommataceae</taxon>
        <taxon>Melanomma</taxon>
    </lineage>
</organism>
<keyword evidence="3" id="KW-1185">Reference proteome</keyword>
<evidence type="ECO:0000313" key="3">
    <source>
        <dbReference type="Proteomes" id="UP000799757"/>
    </source>
</evidence>
<evidence type="ECO:0000256" key="1">
    <source>
        <dbReference type="SAM" id="MobiDB-lite"/>
    </source>
</evidence>
<dbReference type="OrthoDB" id="3693506at2759"/>
<gene>
    <name evidence="2" type="ORF">K505DRAFT_370249</name>
</gene>
<feature type="compositionally biased region" description="Pro residues" evidence="1">
    <location>
        <begin position="233"/>
        <end position="256"/>
    </location>
</feature>
<name>A0A6A6XWU9_9PLEO</name>
<evidence type="ECO:0000313" key="2">
    <source>
        <dbReference type="EMBL" id="KAF2800475.1"/>
    </source>
</evidence>
<feature type="region of interest" description="Disordered" evidence="1">
    <location>
        <begin position="32"/>
        <end position="111"/>
    </location>
</feature>